<feature type="region of interest" description="Disordered" evidence="8">
    <location>
        <begin position="265"/>
        <end position="287"/>
    </location>
</feature>
<dbReference type="InterPro" id="IPR050888">
    <property type="entry name" value="ZnF_C2H2-type_TF"/>
</dbReference>
<evidence type="ECO:0000259" key="9">
    <source>
        <dbReference type="PROSITE" id="PS50157"/>
    </source>
</evidence>
<organism evidence="10 11">
    <name type="scientific">Bombyx mandarina</name>
    <name type="common">Wild silk moth</name>
    <name type="synonym">Wild silkworm</name>
    <dbReference type="NCBI Taxonomy" id="7092"/>
    <lineage>
        <taxon>Eukaryota</taxon>
        <taxon>Metazoa</taxon>
        <taxon>Ecdysozoa</taxon>
        <taxon>Arthropoda</taxon>
        <taxon>Hexapoda</taxon>
        <taxon>Insecta</taxon>
        <taxon>Pterygota</taxon>
        <taxon>Neoptera</taxon>
        <taxon>Endopterygota</taxon>
        <taxon>Lepidoptera</taxon>
        <taxon>Glossata</taxon>
        <taxon>Ditrysia</taxon>
        <taxon>Bombycoidea</taxon>
        <taxon>Bombycidae</taxon>
        <taxon>Bombycinae</taxon>
        <taxon>Bombyx</taxon>
    </lineage>
</organism>
<dbReference type="RefSeq" id="XP_028040143.1">
    <property type="nucleotide sequence ID" value="XM_028184342.1"/>
</dbReference>
<dbReference type="PANTHER" id="PTHR24406">
    <property type="entry name" value="TRANSCRIPTIONAL REPRESSOR CTCFL-RELATED"/>
    <property type="match status" value="1"/>
</dbReference>
<keyword evidence="2" id="KW-0479">Metal-binding</keyword>
<dbReference type="AlphaFoldDB" id="A0A6J2KEX6"/>
<keyword evidence="5" id="KW-0862">Zinc</keyword>
<evidence type="ECO:0000313" key="10">
    <source>
        <dbReference type="Proteomes" id="UP000504629"/>
    </source>
</evidence>
<dbReference type="OrthoDB" id="7283135at2759"/>
<name>A0A6J2KEX6_BOMMA</name>
<accession>A0A6J2KEX6</accession>
<dbReference type="PROSITE" id="PS00028">
    <property type="entry name" value="ZINC_FINGER_C2H2_1"/>
    <property type="match status" value="1"/>
</dbReference>
<dbReference type="GO" id="GO:0005634">
    <property type="term" value="C:nucleus"/>
    <property type="evidence" value="ECO:0007669"/>
    <property type="project" value="UniProtKB-SubCell"/>
</dbReference>
<evidence type="ECO:0000256" key="7">
    <source>
        <dbReference type="PROSITE-ProRule" id="PRU00042"/>
    </source>
</evidence>
<gene>
    <name evidence="11" type="primary">LOC114250463</name>
</gene>
<dbReference type="Proteomes" id="UP000504629">
    <property type="component" value="Unplaced"/>
</dbReference>
<evidence type="ECO:0000256" key="8">
    <source>
        <dbReference type="SAM" id="MobiDB-lite"/>
    </source>
</evidence>
<keyword evidence="6" id="KW-0539">Nucleus</keyword>
<evidence type="ECO:0000256" key="2">
    <source>
        <dbReference type="ARBA" id="ARBA00022723"/>
    </source>
</evidence>
<evidence type="ECO:0000313" key="11">
    <source>
        <dbReference type="RefSeq" id="XP_028040143.1"/>
    </source>
</evidence>
<keyword evidence="4 7" id="KW-0863">Zinc-finger</keyword>
<sequence length="752" mass="86157">MAENVEDITKNISELTVLSFRKLDDVKKLAKHFTKIINHPITEQSPSIQRYLKNLQETHKRIIFQKRDSVEVEYIFTTEKKSSLQRQRFNSLPVSEVPELLKNEFIAVENARQVHICTDCDVEIELNDEEPLMESLQKHFNLEVHLPKLKRESIDVAEPVILPNMSRRLSALECGEMPVLSLEQLRLRNPVEKLDRNLCSKLTNVLLKVLPDTSEASIAEALNIYQETYDKLCQDVSNIDFTNQTSSVAPIIMSIRDNVYQNFSADANKNTDNDENEQSPEKPKAQTKKYRYYGPIEASIVKLLLNHKLVSLVDDRTGKLAFFCIACEYYTLRFHYDSVLSHVFSETHVHNLSCIMQSDKHIPFLMSETTIESIKEMNAKFLSGHNITATASGLNCRLCKQNIETAEATILHLLDEKHLAMLSDDLYLKMKATSPNGQIPEEWGPKDLSWSKYLASVGKPVNNRDHVIIENFIKPSGKVGNFCTCCDMTLKGPRQVLFNHIRQKKHLRNAAPKKLALLYKNYCRPSEYYASFGNFYICSICPEYVAVPSFANIVEHFESNEHMETVAKLLRLAVNNEVDKQFAALNKIEDLKCVYCNFDFRDNREAVKHALSNVYHQSAVAETKLNANRADIISVYMKGNYILHSEGASFTCVNCNGVFNSIRSLLMHLVHAEHFAYRPPAECTFRYYLELKHNINMLAKNKYVYYSFGRFKCGVCDADIEEGENAKRHVLSPKHRENMGATYINEDASAVE</sequence>
<dbReference type="GO" id="GO:0008270">
    <property type="term" value="F:zinc ion binding"/>
    <property type="evidence" value="ECO:0007669"/>
    <property type="project" value="UniProtKB-KW"/>
</dbReference>
<keyword evidence="3" id="KW-0677">Repeat</keyword>
<evidence type="ECO:0000256" key="6">
    <source>
        <dbReference type="ARBA" id="ARBA00023242"/>
    </source>
</evidence>
<feature type="domain" description="C2H2-type" evidence="9">
    <location>
        <begin position="650"/>
        <end position="679"/>
    </location>
</feature>
<evidence type="ECO:0000256" key="1">
    <source>
        <dbReference type="ARBA" id="ARBA00004123"/>
    </source>
</evidence>
<dbReference type="KEGG" id="bman:114250463"/>
<dbReference type="SMART" id="SM00355">
    <property type="entry name" value="ZnF_C2H2"/>
    <property type="match status" value="5"/>
</dbReference>
<protein>
    <submittedName>
        <fullName evidence="11">Uncharacterized protein LOC114250463</fullName>
    </submittedName>
</protein>
<reference evidence="11" key="1">
    <citation type="submission" date="2025-08" db="UniProtKB">
        <authorList>
            <consortium name="RefSeq"/>
        </authorList>
    </citation>
    <scope>IDENTIFICATION</scope>
    <source>
        <tissue evidence="11">Silk gland</tissue>
    </source>
</reference>
<evidence type="ECO:0000256" key="3">
    <source>
        <dbReference type="ARBA" id="ARBA00022737"/>
    </source>
</evidence>
<proteinExistence type="predicted"/>
<dbReference type="InterPro" id="IPR013087">
    <property type="entry name" value="Znf_C2H2_type"/>
</dbReference>
<evidence type="ECO:0000256" key="4">
    <source>
        <dbReference type="ARBA" id="ARBA00022771"/>
    </source>
</evidence>
<dbReference type="GeneID" id="114250463"/>
<keyword evidence="10" id="KW-1185">Reference proteome</keyword>
<evidence type="ECO:0000256" key="5">
    <source>
        <dbReference type="ARBA" id="ARBA00022833"/>
    </source>
</evidence>
<dbReference type="PROSITE" id="PS50157">
    <property type="entry name" value="ZINC_FINGER_C2H2_2"/>
    <property type="match status" value="1"/>
</dbReference>
<comment type="subcellular location">
    <subcellularLocation>
        <location evidence="1">Nucleus</location>
    </subcellularLocation>
</comment>